<keyword evidence="1" id="KW-0805">Transcription regulation</keyword>
<accession>A0ABP6SZS8</accession>
<evidence type="ECO:0000256" key="4">
    <source>
        <dbReference type="PROSITE-ProRule" id="PRU00335"/>
    </source>
</evidence>
<dbReference type="SUPFAM" id="SSF46689">
    <property type="entry name" value="Homeodomain-like"/>
    <property type="match status" value="1"/>
</dbReference>
<dbReference type="PANTHER" id="PTHR30055:SF151">
    <property type="entry name" value="TRANSCRIPTIONAL REGULATORY PROTEIN"/>
    <property type="match status" value="1"/>
</dbReference>
<dbReference type="Proteomes" id="UP001501676">
    <property type="component" value="Unassembled WGS sequence"/>
</dbReference>
<dbReference type="RefSeq" id="WP_345729707.1">
    <property type="nucleotide sequence ID" value="NZ_BAAAYN010000025.1"/>
</dbReference>
<evidence type="ECO:0000256" key="2">
    <source>
        <dbReference type="ARBA" id="ARBA00023125"/>
    </source>
</evidence>
<comment type="caution">
    <text evidence="6">The sequence shown here is derived from an EMBL/GenBank/DDBJ whole genome shotgun (WGS) entry which is preliminary data.</text>
</comment>
<dbReference type="PANTHER" id="PTHR30055">
    <property type="entry name" value="HTH-TYPE TRANSCRIPTIONAL REGULATOR RUTR"/>
    <property type="match status" value="1"/>
</dbReference>
<evidence type="ECO:0000256" key="1">
    <source>
        <dbReference type="ARBA" id="ARBA00023015"/>
    </source>
</evidence>
<dbReference type="Gene3D" id="1.10.10.60">
    <property type="entry name" value="Homeodomain-like"/>
    <property type="match status" value="1"/>
</dbReference>
<proteinExistence type="predicted"/>
<keyword evidence="7" id="KW-1185">Reference proteome</keyword>
<feature type="domain" description="HTH tetR-type" evidence="5">
    <location>
        <begin position="20"/>
        <end position="80"/>
    </location>
</feature>
<evidence type="ECO:0000259" key="5">
    <source>
        <dbReference type="PROSITE" id="PS50977"/>
    </source>
</evidence>
<dbReference type="Gene3D" id="1.10.357.10">
    <property type="entry name" value="Tetracycline Repressor, domain 2"/>
    <property type="match status" value="1"/>
</dbReference>
<dbReference type="EMBL" id="BAAAYN010000025">
    <property type="protein sequence ID" value="GAA3389583.1"/>
    <property type="molecule type" value="Genomic_DNA"/>
</dbReference>
<dbReference type="Pfam" id="PF02909">
    <property type="entry name" value="TetR_C_1"/>
    <property type="match status" value="1"/>
</dbReference>
<organism evidence="6 7">
    <name type="scientific">Cryptosporangium minutisporangium</name>
    <dbReference type="NCBI Taxonomy" id="113569"/>
    <lineage>
        <taxon>Bacteria</taxon>
        <taxon>Bacillati</taxon>
        <taxon>Actinomycetota</taxon>
        <taxon>Actinomycetes</taxon>
        <taxon>Cryptosporangiales</taxon>
        <taxon>Cryptosporangiaceae</taxon>
        <taxon>Cryptosporangium</taxon>
    </lineage>
</organism>
<feature type="DNA-binding region" description="H-T-H motif" evidence="4">
    <location>
        <begin position="43"/>
        <end position="62"/>
    </location>
</feature>
<dbReference type="InterPro" id="IPR004111">
    <property type="entry name" value="Repressor_TetR_C"/>
</dbReference>
<protein>
    <submittedName>
        <fullName evidence="6">TetR/AcrR family transcriptional regulator</fullName>
    </submittedName>
</protein>
<reference evidence="7" key="1">
    <citation type="journal article" date="2019" name="Int. J. Syst. Evol. Microbiol.">
        <title>The Global Catalogue of Microorganisms (GCM) 10K type strain sequencing project: providing services to taxonomists for standard genome sequencing and annotation.</title>
        <authorList>
            <consortium name="The Broad Institute Genomics Platform"/>
            <consortium name="The Broad Institute Genome Sequencing Center for Infectious Disease"/>
            <person name="Wu L."/>
            <person name="Ma J."/>
        </authorList>
    </citation>
    <scope>NUCLEOTIDE SEQUENCE [LARGE SCALE GENOMIC DNA]</scope>
    <source>
        <strain evidence="7">JCM 9458</strain>
    </source>
</reference>
<keyword evidence="3" id="KW-0804">Transcription</keyword>
<dbReference type="InterPro" id="IPR050109">
    <property type="entry name" value="HTH-type_TetR-like_transc_reg"/>
</dbReference>
<dbReference type="PROSITE" id="PS50977">
    <property type="entry name" value="HTH_TETR_2"/>
    <property type="match status" value="1"/>
</dbReference>
<dbReference type="InterPro" id="IPR036271">
    <property type="entry name" value="Tet_transcr_reg_TetR-rel_C_sf"/>
</dbReference>
<dbReference type="InterPro" id="IPR001647">
    <property type="entry name" value="HTH_TetR"/>
</dbReference>
<keyword evidence="2 4" id="KW-0238">DNA-binding</keyword>
<gene>
    <name evidence="6" type="ORF">GCM10020369_40240</name>
</gene>
<evidence type="ECO:0000313" key="7">
    <source>
        <dbReference type="Proteomes" id="UP001501676"/>
    </source>
</evidence>
<sequence length="237" mass="25512">MTERVTTVRRRHRPTKTGTVLSHDLIVKTAIRLVREHGAEGLSVRRLGVALGADPSAIYRYFRNTDELVRAVADDLIGQYLADFTPGPDWRQTLRELGLRIHSASVAQPRTAVLTASRVTGRPHEIRVIELGLGVLRSAGFAPDDAARHYHAFIDLTLGFAALDAAAVALPHGTEDADDAVWSEVYAHLPADTHPHIASAATALAQTMRGSAYPAALDLLLDGLAQRLAETAGPGAR</sequence>
<dbReference type="InterPro" id="IPR009057">
    <property type="entry name" value="Homeodomain-like_sf"/>
</dbReference>
<dbReference type="SUPFAM" id="SSF48498">
    <property type="entry name" value="Tetracyclin repressor-like, C-terminal domain"/>
    <property type="match status" value="1"/>
</dbReference>
<name>A0ABP6SZS8_9ACTN</name>
<dbReference type="Pfam" id="PF00440">
    <property type="entry name" value="TetR_N"/>
    <property type="match status" value="1"/>
</dbReference>
<evidence type="ECO:0000256" key="3">
    <source>
        <dbReference type="ARBA" id="ARBA00023163"/>
    </source>
</evidence>
<evidence type="ECO:0000313" key="6">
    <source>
        <dbReference type="EMBL" id="GAA3389583.1"/>
    </source>
</evidence>